<dbReference type="PhylomeDB" id="B4J7D2"/>
<dbReference type="PRINTS" id="PR00783">
    <property type="entry name" value="MINTRINSICP"/>
</dbReference>
<feature type="transmembrane region" description="Helical" evidence="6">
    <location>
        <begin position="128"/>
        <end position="152"/>
    </location>
</feature>
<accession>B4J7D2</accession>
<dbReference type="PANTHER" id="PTHR19139:SF270">
    <property type="entry name" value="ENTOMOGLYCEROPORIN 1-RELATED"/>
    <property type="match status" value="1"/>
</dbReference>
<evidence type="ECO:0000256" key="5">
    <source>
        <dbReference type="RuleBase" id="RU000477"/>
    </source>
</evidence>
<dbReference type="OMA" id="CALWDVR"/>
<keyword evidence="2 5" id="KW-0812">Transmembrane</keyword>
<dbReference type="SUPFAM" id="SSF81338">
    <property type="entry name" value="Aquaporin-like"/>
    <property type="match status" value="1"/>
</dbReference>
<evidence type="ECO:0000313" key="8">
    <source>
        <dbReference type="Proteomes" id="UP000001070"/>
    </source>
</evidence>
<dbReference type="Proteomes" id="UP000001070">
    <property type="component" value="Unassembled WGS sequence"/>
</dbReference>
<comment type="subcellular location">
    <subcellularLocation>
        <location evidence="1">Membrane</location>
        <topology evidence="1">Multi-pass membrane protein</topology>
    </subcellularLocation>
</comment>
<name>B4J7D2_DROGR</name>
<evidence type="ECO:0000256" key="2">
    <source>
        <dbReference type="ARBA" id="ARBA00022692"/>
    </source>
</evidence>
<evidence type="ECO:0000256" key="4">
    <source>
        <dbReference type="ARBA" id="ARBA00023136"/>
    </source>
</evidence>
<feature type="transmembrane region" description="Helical" evidence="6">
    <location>
        <begin position="164"/>
        <end position="185"/>
    </location>
</feature>
<proteinExistence type="inferred from homology"/>
<dbReference type="HOGENOM" id="CLU_020019_3_3_1"/>
<protein>
    <submittedName>
        <fullName evidence="7">GH20663</fullName>
    </submittedName>
</protein>
<feature type="transmembrane region" description="Helical" evidence="6">
    <location>
        <begin position="49"/>
        <end position="80"/>
    </location>
</feature>
<comment type="similarity">
    <text evidence="5">Belongs to the MIP/aquaporin (TC 1.A.8) family.</text>
</comment>
<evidence type="ECO:0000256" key="1">
    <source>
        <dbReference type="ARBA" id="ARBA00004141"/>
    </source>
</evidence>
<keyword evidence="4 6" id="KW-0472">Membrane</keyword>
<dbReference type="KEGG" id="dgr:6560181"/>
<evidence type="ECO:0000313" key="7">
    <source>
        <dbReference type="EMBL" id="EDW01056.1"/>
    </source>
</evidence>
<sequence>MIFNSFTCMRGLSEFCATALFMLISCLGGTVTSDQNGANGNLMSSVHYGLAVVVIMHIFGFISGAHANPCVSIACCLLGYIGYKMMFLYVICQLAGAAFGYFLLLQMLTQGMIDGCKQGICIAEPMKSLSYVQILSIEGFLTAVLVLAWCALWDVRSGRFLDSVTLRMGCLVIACNLAGGQLTGATMNPGKLLIPTLFKGNPQTVLLQLGGQLLASIIVPPIWQYACTPRYKPLQADNTERPTQELYLTP</sequence>
<feature type="transmembrane region" description="Helical" evidence="6">
    <location>
        <begin position="87"/>
        <end position="108"/>
    </location>
</feature>
<dbReference type="InterPro" id="IPR023271">
    <property type="entry name" value="Aquaporin-like"/>
</dbReference>
<dbReference type="InterPro" id="IPR000425">
    <property type="entry name" value="MIP"/>
</dbReference>
<dbReference type="InParanoid" id="B4J7D2"/>
<dbReference type="STRING" id="7222.B4J7D2"/>
<dbReference type="GO" id="GO:0005886">
    <property type="term" value="C:plasma membrane"/>
    <property type="evidence" value="ECO:0007669"/>
    <property type="project" value="TreeGrafter"/>
</dbReference>
<keyword evidence="5" id="KW-0813">Transport</keyword>
<keyword evidence="8" id="KW-1185">Reference proteome</keyword>
<dbReference type="eggNOG" id="KOG0223">
    <property type="taxonomic scope" value="Eukaryota"/>
</dbReference>
<dbReference type="Pfam" id="PF00230">
    <property type="entry name" value="MIP"/>
    <property type="match status" value="1"/>
</dbReference>
<dbReference type="PANTHER" id="PTHR19139">
    <property type="entry name" value="AQUAPORIN TRANSPORTER"/>
    <property type="match status" value="1"/>
</dbReference>
<evidence type="ECO:0000256" key="6">
    <source>
        <dbReference type="SAM" id="Phobius"/>
    </source>
</evidence>
<gene>
    <name evidence="7" type="primary">Dgri\GH20663</name>
    <name evidence="7" type="ORF">Dgri_GH20663</name>
</gene>
<dbReference type="EMBL" id="CH916367">
    <property type="protein sequence ID" value="EDW01056.1"/>
    <property type="molecule type" value="Genomic_DNA"/>
</dbReference>
<keyword evidence="3 6" id="KW-1133">Transmembrane helix</keyword>
<dbReference type="OrthoDB" id="3222at2759"/>
<dbReference type="Gene3D" id="1.20.1080.10">
    <property type="entry name" value="Glycerol uptake facilitator protein"/>
    <property type="match status" value="1"/>
</dbReference>
<dbReference type="GO" id="GO:0015267">
    <property type="term" value="F:channel activity"/>
    <property type="evidence" value="ECO:0007669"/>
    <property type="project" value="InterPro"/>
</dbReference>
<dbReference type="InterPro" id="IPR034294">
    <property type="entry name" value="Aquaporin_transptr"/>
</dbReference>
<organism evidence="8">
    <name type="scientific">Drosophila grimshawi</name>
    <name type="common">Hawaiian fruit fly</name>
    <name type="synonym">Idiomyia grimshawi</name>
    <dbReference type="NCBI Taxonomy" id="7222"/>
    <lineage>
        <taxon>Eukaryota</taxon>
        <taxon>Metazoa</taxon>
        <taxon>Ecdysozoa</taxon>
        <taxon>Arthropoda</taxon>
        <taxon>Hexapoda</taxon>
        <taxon>Insecta</taxon>
        <taxon>Pterygota</taxon>
        <taxon>Neoptera</taxon>
        <taxon>Endopterygota</taxon>
        <taxon>Diptera</taxon>
        <taxon>Brachycera</taxon>
        <taxon>Muscomorpha</taxon>
        <taxon>Ephydroidea</taxon>
        <taxon>Drosophilidae</taxon>
        <taxon>Drosophila</taxon>
        <taxon>Hawaiian Drosophila</taxon>
    </lineage>
</organism>
<dbReference type="FunCoup" id="B4J7D2">
    <property type="interactions" value="30"/>
</dbReference>
<dbReference type="AlphaFoldDB" id="B4J7D2"/>
<reference evidence="7 8" key="1">
    <citation type="journal article" date="2007" name="Nature">
        <title>Evolution of genes and genomes on the Drosophila phylogeny.</title>
        <authorList>
            <consortium name="Drosophila 12 Genomes Consortium"/>
            <person name="Clark A.G."/>
            <person name="Eisen M.B."/>
            <person name="Smith D.R."/>
            <person name="Bergman C.M."/>
            <person name="Oliver B."/>
            <person name="Markow T.A."/>
            <person name="Kaufman T.C."/>
            <person name="Kellis M."/>
            <person name="Gelbart W."/>
            <person name="Iyer V.N."/>
            <person name="Pollard D.A."/>
            <person name="Sackton T.B."/>
            <person name="Larracuente A.M."/>
            <person name="Singh N.D."/>
            <person name="Abad J.P."/>
            <person name="Abt D.N."/>
            <person name="Adryan B."/>
            <person name="Aguade M."/>
            <person name="Akashi H."/>
            <person name="Anderson W.W."/>
            <person name="Aquadro C.F."/>
            <person name="Ardell D.H."/>
            <person name="Arguello R."/>
            <person name="Artieri C.G."/>
            <person name="Barbash D.A."/>
            <person name="Barker D."/>
            <person name="Barsanti P."/>
            <person name="Batterham P."/>
            <person name="Batzoglou S."/>
            <person name="Begun D."/>
            <person name="Bhutkar A."/>
            <person name="Blanco E."/>
            <person name="Bosak S.A."/>
            <person name="Bradley R.K."/>
            <person name="Brand A.D."/>
            <person name="Brent M.R."/>
            <person name="Brooks A.N."/>
            <person name="Brown R.H."/>
            <person name="Butlin R.K."/>
            <person name="Caggese C."/>
            <person name="Calvi B.R."/>
            <person name="Bernardo de Carvalho A."/>
            <person name="Caspi A."/>
            <person name="Castrezana S."/>
            <person name="Celniker S.E."/>
            <person name="Chang J.L."/>
            <person name="Chapple C."/>
            <person name="Chatterji S."/>
            <person name="Chinwalla A."/>
            <person name="Civetta A."/>
            <person name="Clifton S.W."/>
            <person name="Comeron J.M."/>
            <person name="Costello J.C."/>
            <person name="Coyne J.A."/>
            <person name="Daub J."/>
            <person name="David R.G."/>
            <person name="Delcher A.L."/>
            <person name="Delehaunty K."/>
            <person name="Do C.B."/>
            <person name="Ebling H."/>
            <person name="Edwards K."/>
            <person name="Eickbush T."/>
            <person name="Evans J.D."/>
            <person name="Filipski A."/>
            <person name="Findeiss S."/>
            <person name="Freyhult E."/>
            <person name="Fulton L."/>
            <person name="Fulton R."/>
            <person name="Garcia A.C."/>
            <person name="Gardiner A."/>
            <person name="Garfield D.A."/>
            <person name="Garvin B.E."/>
            <person name="Gibson G."/>
            <person name="Gilbert D."/>
            <person name="Gnerre S."/>
            <person name="Godfrey J."/>
            <person name="Good R."/>
            <person name="Gotea V."/>
            <person name="Gravely B."/>
            <person name="Greenberg A.J."/>
            <person name="Griffiths-Jones S."/>
            <person name="Gross S."/>
            <person name="Guigo R."/>
            <person name="Gustafson E.A."/>
            <person name="Haerty W."/>
            <person name="Hahn M.W."/>
            <person name="Halligan D.L."/>
            <person name="Halpern A.L."/>
            <person name="Halter G.M."/>
            <person name="Han M.V."/>
            <person name="Heger A."/>
            <person name="Hillier L."/>
            <person name="Hinrichs A.S."/>
            <person name="Holmes I."/>
            <person name="Hoskins R.A."/>
            <person name="Hubisz M.J."/>
            <person name="Hultmark D."/>
            <person name="Huntley M.A."/>
            <person name="Jaffe D.B."/>
            <person name="Jagadeeshan S."/>
            <person name="Jeck W.R."/>
            <person name="Johnson J."/>
            <person name="Jones C.D."/>
            <person name="Jordan W.C."/>
            <person name="Karpen G.H."/>
            <person name="Kataoka E."/>
            <person name="Keightley P.D."/>
            <person name="Kheradpour P."/>
            <person name="Kirkness E.F."/>
            <person name="Koerich L.B."/>
            <person name="Kristiansen K."/>
            <person name="Kudrna D."/>
            <person name="Kulathinal R.J."/>
            <person name="Kumar S."/>
            <person name="Kwok R."/>
            <person name="Lander E."/>
            <person name="Langley C.H."/>
            <person name="Lapoint R."/>
            <person name="Lazzaro B.P."/>
            <person name="Lee S.J."/>
            <person name="Levesque L."/>
            <person name="Li R."/>
            <person name="Lin C.F."/>
            <person name="Lin M.F."/>
            <person name="Lindblad-Toh K."/>
            <person name="Llopart A."/>
            <person name="Long M."/>
            <person name="Low L."/>
            <person name="Lozovsky E."/>
            <person name="Lu J."/>
            <person name="Luo M."/>
            <person name="Machado C.A."/>
            <person name="Makalowski W."/>
            <person name="Marzo M."/>
            <person name="Matsuda M."/>
            <person name="Matzkin L."/>
            <person name="McAllister B."/>
            <person name="McBride C.S."/>
            <person name="McKernan B."/>
            <person name="McKernan K."/>
            <person name="Mendez-Lago M."/>
            <person name="Minx P."/>
            <person name="Mollenhauer M.U."/>
            <person name="Montooth K."/>
            <person name="Mount S.M."/>
            <person name="Mu X."/>
            <person name="Myers E."/>
            <person name="Negre B."/>
            <person name="Newfeld S."/>
            <person name="Nielsen R."/>
            <person name="Noor M.A."/>
            <person name="O'Grady P."/>
            <person name="Pachter L."/>
            <person name="Papaceit M."/>
            <person name="Parisi M.J."/>
            <person name="Parisi M."/>
            <person name="Parts L."/>
            <person name="Pedersen J.S."/>
            <person name="Pesole G."/>
            <person name="Phillippy A.M."/>
            <person name="Ponting C.P."/>
            <person name="Pop M."/>
            <person name="Porcelli D."/>
            <person name="Powell J.R."/>
            <person name="Prohaska S."/>
            <person name="Pruitt K."/>
            <person name="Puig M."/>
            <person name="Quesneville H."/>
            <person name="Ram K.R."/>
            <person name="Rand D."/>
            <person name="Rasmussen M.D."/>
            <person name="Reed L.K."/>
            <person name="Reenan R."/>
            <person name="Reily A."/>
            <person name="Remington K.A."/>
            <person name="Rieger T.T."/>
            <person name="Ritchie M.G."/>
            <person name="Robin C."/>
            <person name="Rogers Y.H."/>
            <person name="Rohde C."/>
            <person name="Rozas J."/>
            <person name="Rubenfield M.J."/>
            <person name="Ruiz A."/>
            <person name="Russo S."/>
            <person name="Salzberg S.L."/>
            <person name="Sanchez-Gracia A."/>
            <person name="Saranga D.J."/>
            <person name="Sato H."/>
            <person name="Schaeffer S.W."/>
            <person name="Schatz M.C."/>
            <person name="Schlenke T."/>
            <person name="Schwartz R."/>
            <person name="Segarra C."/>
            <person name="Singh R.S."/>
            <person name="Sirot L."/>
            <person name="Sirota M."/>
            <person name="Sisneros N.B."/>
            <person name="Smith C.D."/>
            <person name="Smith T.F."/>
            <person name="Spieth J."/>
            <person name="Stage D.E."/>
            <person name="Stark A."/>
            <person name="Stephan W."/>
            <person name="Strausberg R.L."/>
            <person name="Strempel S."/>
            <person name="Sturgill D."/>
            <person name="Sutton G."/>
            <person name="Sutton G.G."/>
            <person name="Tao W."/>
            <person name="Teichmann S."/>
            <person name="Tobari Y.N."/>
            <person name="Tomimura Y."/>
            <person name="Tsolas J.M."/>
            <person name="Valente V.L."/>
            <person name="Venter E."/>
            <person name="Venter J.C."/>
            <person name="Vicario S."/>
            <person name="Vieira F.G."/>
            <person name="Vilella A.J."/>
            <person name="Villasante A."/>
            <person name="Walenz B."/>
            <person name="Wang J."/>
            <person name="Wasserman M."/>
            <person name="Watts T."/>
            <person name="Wilson D."/>
            <person name="Wilson R.K."/>
            <person name="Wing R.A."/>
            <person name="Wolfner M.F."/>
            <person name="Wong A."/>
            <person name="Wong G.K."/>
            <person name="Wu C.I."/>
            <person name="Wu G."/>
            <person name="Yamamoto D."/>
            <person name="Yang H.P."/>
            <person name="Yang S.P."/>
            <person name="Yorke J.A."/>
            <person name="Yoshida K."/>
            <person name="Zdobnov E."/>
            <person name="Zhang P."/>
            <person name="Zhang Y."/>
            <person name="Zimin A.V."/>
            <person name="Baldwin J."/>
            <person name="Abdouelleil A."/>
            <person name="Abdulkadir J."/>
            <person name="Abebe A."/>
            <person name="Abera B."/>
            <person name="Abreu J."/>
            <person name="Acer S.C."/>
            <person name="Aftuck L."/>
            <person name="Alexander A."/>
            <person name="An P."/>
            <person name="Anderson E."/>
            <person name="Anderson S."/>
            <person name="Arachi H."/>
            <person name="Azer M."/>
            <person name="Bachantsang P."/>
            <person name="Barry A."/>
            <person name="Bayul T."/>
            <person name="Berlin A."/>
            <person name="Bessette D."/>
            <person name="Bloom T."/>
            <person name="Blye J."/>
            <person name="Boguslavskiy L."/>
            <person name="Bonnet C."/>
            <person name="Boukhgalter B."/>
            <person name="Bourzgui I."/>
            <person name="Brown A."/>
            <person name="Cahill P."/>
            <person name="Channer S."/>
            <person name="Cheshatsang Y."/>
            <person name="Chuda L."/>
            <person name="Citroen M."/>
            <person name="Collymore A."/>
            <person name="Cooke P."/>
            <person name="Costello M."/>
            <person name="D'Aco K."/>
            <person name="Daza R."/>
            <person name="De Haan G."/>
            <person name="DeGray S."/>
            <person name="DeMaso C."/>
            <person name="Dhargay N."/>
            <person name="Dooley K."/>
            <person name="Dooley E."/>
            <person name="Doricent M."/>
            <person name="Dorje P."/>
            <person name="Dorjee K."/>
            <person name="Dupes A."/>
            <person name="Elong R."/>
            <person name="Falk J."/>
            <person name="Farina A."/>
            <person name="Faro S."/>
            <person name="Ferguson D."/>
            <person name="Fisher S."/>
            <person name="Foley C.D."/>
            <person name="Franke A."/>
            <person name="Friedrich D."/>
            <person name="Gadbois L."/>
            <person name="Gearin G."/>
            <person name="Gearin C.R."/>
            <person name="Giannoukos G."/>
            <person name="Goode T."/>
            <person name="Graham J."/>
            <person name="Grandbois E."/>
            <person name="Grewal S."/>
            <person name="Gyaltsen K."/>
            <person name="Hafez N."/>
            <person name="Hagos B."/>
            <person name="Hall J."/>
            <person name="Henson C."/>
            <person name="Hollinger A."/>
            <person name="Honan T."/>
            <person name="Huard M.D."/>
            <person name="Hughes L."/>
            <person name="Hurhula B."/>
            <person name="Husby M.E."/>
            <person name="Kamat A."/>
            <person name="Kanga B."/>
            <person name="Kashin S."/>
            <person name="Khazanovich D."/>
            <person name="Kisner P."/>
            <person name="Lance K."/>
            <person name="Lara M."/>
            <person name="Lee W."/>
            <person name="Lennon N."/>
            <person name="Letendre F."/>
            <person name="LeVine R."/>
            <person name="Lipovsky A."/>
            <person name="Liu X."/>
            <person name="Liu J."/>
            <person name="Liu S."/>
            <person name="Lokyitsang T."/>
            <person name="Lokyitsang Y."/>
            <person name="Lubonja R."/>
            <person name="Lui A."/>
            <person name="MacDonald P."/>
            <person name="Magnisalis V."/>
            <person name="Maru K."/>
            <person name="Matthews C."/>
            <person name="McCusker W."/>
            <person name="McDonough S."/>
            <person name="Mehta T."/>
            <person name="Meldrim J."/>
            <person name="Meneus L."/>
            <person name="Mihai O."/>
            <person name="Mihalev A."/>
            <person name="Mihova T."/>
            <person name="Mittelman R."/>
            <person name="Mlenga V."/>
            <person name="Montmayeur A."/>
            <person name="Mulrain L."/>
            <person name="Navidi A."/>
            <person name="Naylor J."/>
            <person name="Negash T."/>
            <person name="Nguyen T."/>
            <person name="Nguyen N."/>
            <person name="Nicol R."/>
            <person name="Norbu C."/>
            <person name="Norbu N."/>
            <person name="Novod N."/>
            <person name="O'Neill B."/>
            <person name="Osman S."/>
            <person name="Markiewicz E."/>
            <person name="Oyono O.L."/>
            <person name="Patti C."/>
            <person name="Phunkhang P."/>
            <person name="Pierre F."/>
            <person name="Priest M."/>
            <person name="Raghuraman S."/>
            <person name="Rege F."/>
            <person name="Reyes R."/>
            <person name="Rise C."/>
            <person name="Rogov P."/>
            <person name="Ross K."/>
            <person name="Ryan E."/>
            <person name="Settipalli S."/>
            <person name="Shea T."/>
            <person name="Sherpa N."/>
            <person name="Shi L."/>
            <person name="Shih D."/>
            <person name="Sparrow T."/>
            <person name="Spaulding J."/>
            <person name="Stalker J."/>
            <person name="Stange-Thomann N."/>
            <person name="Stavropoulos S."/>
            <person name="Stone C."/>
            <person name="Strader C."/>
            <person name="Tesfaye S."/>
            <person name="Thomson T."/>
            <person name="Thoulutsang Y."/>
            <person name="Thoulutsang D."/>
            <person name="Topham K."/>
            <person name="Topping I."/>
            <person name="Tsamla T."/>
            <person name="Vassiliev H."/>
            <person name="Vo A."/>
            <person name="Wangchuk T."/>
            <person name="Wangdi T."/>
            <person name="Weiand M."/>
            <person name="Wilkinson J."/>
            <person name="Wilson A."/>
            <person name="Yadav S."/>
            <person name="Young G."/>
            <person name="Yu Q."/>
            <person name="Zembek L."/>
            <person name="Zhong D."/>
            <person name="Zimmer A."/>
            <person name="Zwirko Z."/>
            <person name="Jaffe D.B."/>
            <person name="Alvarez P."/>
            <person name="Brockman W."/>
            <person name="Butler J."/>
            <person name="Chin C."/>
            <person name="Gnerre S."/>
            <person name="Grabherr M."/>
            <person name="Kleber M."/>
            <person name="Mauceli E."/>
            <person name="MacCallum I."/>
        </authorList>
    </citation>
    <scope>NUCLEOTIDE SEQUENCE [LARGE SCALE GENOMIC DNA]</scope>
    <source>
        <strain evidence="8">Tucson 15287-2541.00</strain>
    </source>
</reference>
<feature type="transmembrane region" description="Helical" evidence="6">
    <location>
        <begin position="205"/>
        <end position="223"/>
    </location>
</feature>
<evidence type="ECO:0000256" key="3">
    <source>
        <dbReference type="ARBA" id="ARBA00022989"/>
    </source>
</evidence>